<evidence type="ECO:0000313" key="3">
    <source>
        <dbReference type="Proteomes" id="UP000712281"/>
    </source>
</evidence>
<reference evidence="2" key="1">
    <citation type="submission" date="2019-12" db="EMBL/GenBank/DDBJ databases">
        <title>Genome sequencing and annotation of Brassica cretica.</title>
        <authorList>
            <person name="Studholme D.J."/>
            <person name="Sarris P.F."/>
        </authorList>
    </citation>
    <scope>NUCLEOTIDE SEQUENCE</scope>
    <source>
        <strain evidence="2">PFS-001/15</strain>
        <tissue evidence="2">Leaf</tissue>
    </source>
</reference>
<organism evidence="2 3">
    <name type="scientific">Brassica cretica</name>
    <name type="common">Mustard</name>
    <dbReference type="NCBI Taxonomy" id="69181"/>
    <lineage>
        <taxon>Eukaryota</taxon>
        <taxon>Viridiplantae</taxon>
        <taxon>Streptophyta</taxon>
        <taxon>Embryophyta</taxon>
        <taxon>Tracheophyta</taxon>
        <taxon>Spermatophyta</taxon>
        <taxon>Magnoliopsida</taxon>
        <taxon>eudicotyledons</taxon>
        <taxon>Gunneridae</taxon>
        <taxon>Pentapetalae</taxon>
        <taxon>rosids</taxon>
        <taxon>malvids</taxon>
        <taxon>Brassicales</taxon>
        <taxon>Brassicaceae</taxon>
        <taxon>Brassiceae</taxon>
        <taxon>Brassica</taxon>
    </lineage>
</organism>
<protein>
    <submittedName>
        <fullName evidence="2">Uncharacterized protein</fullName>
    </submittedName>
</protein>
<accession>A0A8S9MHN5</accession>
<dbReference type="AlphaFoldDB" id="A0A8S9MHN5"/>
<name>A0A8S9MHN5_BRACR</name>
<feature type="region of interest" description="Disordered" evidence="1">
    <location>
        <begin position="1"/>
        <end position="68"/>
    </location>
</feature>
<feature type="compositionally biased region" description="Basic and acidic residues" evidence="1">
    <location>
        <begin position="93"/>
        <end position="117"/>
    </location>
</feature>
<dbReference type="Proteomes" id="UP000712281">
    <property type="component" value="Unassembled WGS sequence"/>
</dbReference>
<comment type="caution">
    <text evidence="2">The sequence shown here is derived from an EMBL/GenBank/DDBJ whole genome shotgun (WGS) entry which is preliminary data.</text>
</comment>
<gene>
    <name evidence="2" type="ORF">F2Q68_00039503</name>
</gene>
<feature type="compositionally biased region" description="Polar residues" evidence="1">
    <location>
        <begin position="126"/>
        <end position="141"/>
    </location>
</feature>
<evidence type="ECO:0000313" key="2">
    <source>
        <dbReference type="EMBL" id="KAF2617738.1"/>
    </source>
</evidence>
<sequence>MTTSATANRKRTKINQSSAKNVSRKDNLTSSADANASGVETQHESEADTITQLEHPEENADPATDALHKATDYIIIEEETKVLSQKHKSARPSSKDVDPKTKKKNPRNDKYVHHEGEDLQGAHNYAITSDQGRTTGNTWTRNFKDIMKTPSASSTSPEDTPRLTAKSWEQGWPRSYWPESSRK</sequence>
<proteinExistence type="predicted"/>
<dbReference type="EMBL" id="QGKW02000007">
    <property type="protein sequence ID" value="KAF2617738.1"/>
    <property type="molecule type" value="Genomic_DNA"/>
</dbReference>
<feature type="region of interest" description="Disordered" evidence="1">
    <location>
        <begin position="81"/>
        <end position="183"/>
    </location>
</feature>
<feature type="compositionally biased region" description="Polar residues" evidence="1">
    <location>
        <begin position="28"/>
        <end position="40"/>
    </location>
</feature>
<evidence type="ECO:0000256" key="1">
    <source>
        <dbReference type="SAM" id="MobiDB-lite"/>
    </source>
</evidence>